<evidence type="ECO:0000256" key="8">
    <source>
        <dbReference type="ARBA" id="ARBA00023170"/>
    </source>
</evidence>
<dbReference type="GO" id="GO:0022848">
    <property type="term" value="F:acetylcholine-gated monoatomic cation-selective channel activity"/>
    <property type="evidence" value="ECO:0007669"/>
    <property type="project" value="InterPro"/>
</dbReference>
<keyword evidence="8 16" id="KW-0675">Receptor</keyword>
<feature type="transmembrane region" description="Helical" evidence="13">
    <location>
        <begin position="227"/>
        <end position="250"/>
    </location>
</feature>
<evidence type="ECO:0000256" key="11">
    <source>
        <dbReference type="ARBA" id="ARBA00034099"/>
    </source>
</evidence>
<feature type="domain" description="Neurotransmitter-gated ion-channel ligand-binding" evidence="15">
    <location>
        <begin position="39"/>
        <end position="183"/>
    </location>
</feature>
<dbReference type="Gene3D" id="2.70.170.10">
    <property type="entry name" value="Neurotransmitter-gated ion-channel ligand-binding domain"/>
    <property type="match status" value="1"/>
</dbReference>
<feature type="compositionally biased region" description="Polar residues" evidence="12">
    <location>
        <begin position="333"/>
        <end position="353"/>
    </location>
</feature>
<dbReference type="CDD" id="cd18989">
    <property type="entry name" value="LGIC_ECD_cation"/>
    <property type="match status" value="1"/>
</dbReference>
<dbReference type="InterPro" id="IPR006202">
    <property type="entry name" value="Neur_chan_lig-bd"/>
</dbReference>
<feature type="chain" id="PRO_5043584916" evidence="14">
    <location>
        <begin position="31"/>
        <end position="425"/>
    </location>
</feature>
<dbReference type="FunFam" id="2.70.170.10:FF:000028">
    <property type="entry name" value="AcetylCholine Receptor"/>
    <property type="match status" value="1"/>
</dbReference>
<dbReference type="CDD" id="cd19051">
    <property type="entry name" value="LGIC_TM_cation"/>
    <property type="match status" value="1"/>
</dbReference>
<accession>A0AAV3YFY5</accession>
<feature type="region of interest" description="Disordered" evidence="12">
    <location>
        <begin position="306"/>
        <end position="370"/>
    </location>
</feature>
<sequence length="425" mass="47618">MNSWRIKAPMLTVFAIALIFTSGNIRMVQAATKADHYLLHDYLFGNGTYKREVRPVDNDSNSVYVYMTFNLLSLVDVNEKDQTLVTNALLEMTWSDQLLTWSPINFGNVTSILVHQEDIWLPDVQVGNSVVLQTQLGYKQLPVRLTNIGWIEWNPTTVTSTSCDIDVTYYPMDTQVVFLSFTSTLVFALPADAGEKMSMGITVLLAYAVYLTIVADHLPNTSVQTSILAVYLTTLLGITAIAIVLSAFILKLHHRSHGRRVGPRTVKATLLLKRITFNLSEEDKHLTSINSIGPEDTSLEKKGFPSYQMSPSPSYLSTVGKTTQIKRRENKESSNSTSGNNSLIGSISDQMQRGNRRQSKLEMSRPESCPPVYHKPMTWQEVAEALDWFMFLFFTFLTTFLTIVTMLVLAIGAEKKAPTLPPILT</sequence>
<evidence type="ECO:0000313" key="17">
    <source>
        <dbReference type="Proteomes" id="UP000735302"/>
    </source>
</evidence>
<feature type="signal peptide" evidence="14">
    <location>
        <begin position="1"/>
        <end position="30"/>
    </location>
</feature>
<dbReference type="InterPro" id="IPR006201">
    <property type="entry name" value="Neur_channel"/>
</dbReference>
<name>A0AAV3YFY5_9GAST</name>
<evidence type="ECO:0000256" key="14">
    <source>
        <dbReference type="SAM" id="SignalP"/>
    </source>
</evidence>
<dbReference type="Proteomes" id="UP000735302">
    <property type="component" value="Unassembled WGS sequence"/>
</dbReference>
<dbReference type="PRINTS" id="PR00254">
    <property type="entry name" value="NICOTINICR"/>
</dbReference>
<dbReference type="SUPFAM" id="SSF90112">
    <property type="entry name" value="Neurotransmitter-gated ion-channel transmembrane pore"/>
    <property type="match status" value="1"/>
</dbReference>
<protein>
    <submittedName>
        <fullName evidence="16">Acetylcholine receptor subunit alpha-like protein</fullName>
    </submittedName>
</protein>
<evidence type="ECO:0000256" key="5">
    <source>
        <dbReference type="ARBA" id="ARBA00023018"/>
    </source>
</evidence>
<dbReference type="Pfam" id="PF02931">
    <property type="entry name" value="Neur_chan_LBD"/>
    <property type="match status" value="1"/>
</dbReference>
<keyword evidence="4 13" id="KW-1133">Transmembrane helix</keyword>
<organism evidence="16 17">
    <name type="scientific">Plakobranchus ocellatus</name>
    <dbReference type="NCBI Taxonomy" id="259542"/>
    <lineage>
        <taxon>Eukaryota</taxon>
        <taxon>Metazoa</taxon>
        <taxon>Spiralia</taxon>
        <taxon>Lophotrochozoa</taxon>
        <taxon>Mollusca</taxon>
        <taxon>Gastropoda</taxon>
        <taxon>Heterobranchia</taxon>
        <taxon>Euthyneura</taxon>
        <taxon>Panpulmonata</taxon>
        <taxon>Sacoglossa</taxon>
        <taxon>Placobranchoidea</taxon>
        <taxon>Plakobranchidae</taxon>
        <taxon>Plakobranchus</taxon>
    </lineage>
</organism>
<dbReference type="SUPFAM" id="SSF63712">
    <property type="entry name" value="Nicotinic receptor ligand binding domain-like"/>
    <property type="match status" value="1"/>
</dbReference>
<dbReference type="PANTHER" id="PTHR18945">
    <property type="entry name" value="NEUROTRANSMITTER GATED ION CHANNEL"/>
    <property type="match status" value="1"/>
</dbReference>
<dbReference type="InterPro" id="IPR036734">
    <property type="entry name" value="Neur_chan_lig-bd_sf"/>
</dbReference>
<evidence type="ECO:0000256" key="3">
    <source>
        <dbReference type="ARBA" id="ARBA00022692"/>
    </source>
</evidence>
<dbReference type="AlphaFoldDB" id="A0AAV3YFY5"/>
<keyword evidence="6" id="KW-0406">Ion transport</keyword>
<reference evidence="16 17" key="1">
    <citation type="journal article" date="2021" name="Elife">
        <title>Chloroplast acquisition without the gene transfer in kleptoplastic sea slugs, Plakobranchus ocellatus.</title>
        <authorList>
            <person name="Maeda T."/>
            <person name="Takahashi S."/>
            <person name="Yoshida T."/>
            <person name="Shimamura S."/>
            <person name="Takaki Y."/>
            <person name="Nagai Y."/>
            <person name="Toyoda A."/>
            <person name="Suzuki Y."/>
            <person name="Arimoto A."/>
            <person name="Ishii H."/>
            <person name="Satoh N."/>
            <person name="Nishiyama T."/>
            <person name="Hasebe M."/>
            <person name="Maruyama T."/>
            <person name="Minagawa J."/>
            <person name="Obokata J."/>
            <person name="Shigenobu S."/>
        </authorList>
    </citation>
    <scope>NUCLEOTIDE SEQUENCE [LARGE SCALE GENOMIC DNA]</scope>
</reference>
<feature type="compositionally biased region" description="Polar residues" evidence="12">
    <location>
        <begin position="307"/>
        <end position="323"/>
    </location>
</feature>
<keyword evidence="5" id="KW-0770">Synapse</keyword>
<feature type="transmembrane region" description="Helical" evidence="13">
    <location>
        <begin position="385"/>
        <end position="411"/>
    </location>
</feature>
<keyword evidence="3 13" id="KW-0812">Transmembrane</keyword>
<dbReference type="InterPro" id="IPR002394">
    <property type="entry name" value="Nicotinic_acetylcholine_rcpt"/>
</dbReference>
<keyword evidence="1" id="KW-0813">Transport</keyword>
<gene>
    <name evidence="16" type="ORF">PoB_000815000</name>
</gene>
<keyword evidence="9" id="KW-1071">Ligand-gated ion channel</keyword>
<keyword evidence="14" id="KW-0732">Signal</keyword>
<evidence type="ECO:0000256" key="12">
    <source>
        <dbReference type="SAM" id="MobiDB-lite"/>
    </source>
</evidence>
<evidence type="ECO:0000256" key="13">
    <source>
        <dbReference type="SAM" id="Phobius"/>
    </source>
</evidence>
<evidence type="ECO:0000313" key="16">
    <source>
        <dbReference type="EMBL" id="GFN81644.1"/>
    </source>
</evidence>
<evidence type="ECO:0000259" key="15">
    <source>
        <dbReference type="Pfam" id="PF02931"/>
    </source>
</evidence>
<evidence type="ECO:0000256" key="10">
    <source>
        <dbReference type="ARBA" id="ARBA00023303"/>
    </source>
</evidence>
<comment type="subcellular location">
    <subcellularLocation>
        <location evidence="11">Synaptic cell membrane</location>
        <topology evidence="11">Multi-pass membrane protein</topology>
    </subcellularLocation>
</comment>
<evidence type="ECO:0000256" key="4">
    <source>
        <dbReference type="ARBA" id="ARBA00022989"/>
    </source>
</evidence>
<evidence type="ECO:0000256" key="1">
    <source>
        <dbReference type="ARBA" id="ARBA00022448"/>
    </source>
</evidence>
<keyword evidence="2" id="KW-1003">Cell membrane</keyword>
<dbReference type="EMBL" id="BLXT01000945">
    <property type="protein sequence ID" value="GFN81644.1"/>
    <property type="molecule type" value="Genomic_DNA"/>
</dbReference>
<keyword evidence="7 13" id="KW-0472">Membrane</keyword>
<evidence type="ECO:0000256" key="9">
    <source>
        <dbReference type="ARBA" id="ARBA00023286"/>
    </source>
</evidence>
<dbReference type="InterPro" id="IPR036719">
    <property type="entry name" value="Neuro-gated_channel_TM_sf"/>
</dbReference>
<feature type="transmembrane region" description="Helical" evidence="13">
    <location>
        <begin position="197"/>
        <end position="215"/>
    </location>
</feature>
<keyword evidence="17" id="KW-1185">Reference proteome</keyword>
<dbReference type="PRINTS" id="PR00252">
    <property type="entry name" value="NRIONCHANNEL"/>
</dbReference>
<keyword evidence="10" id="KW-0407">Ion channel</keyword>
<evidence type="ECO:0000256" key="2">
    <source>
        <dbReference type="ARBA" id="ARBA00022475"/>
    </source>
</evidence>
<evidence type="ECO:0000256" key="7">
    <source>
        <dbReference type="ARBA" id="ARBA00023136"/>
    </source>
</evidence>
<dbReference type="GO" id="GO:0045211">
    <property type="term" value="C:postsynaptic membrane"/>
    <property type="evidence" value="ECO:0007669"/>
    <property type="project" value="InterPro"/>
</dbReference>
<dbReference type="GO" id="GO:0004888">
    <property type="term" value="F:transmembrane signaling receptor activity"/>
    <property type="evidence" value="ECO:0007669"/>
    <property type="project" value="InterPro"/>
</dbReference>
<comment type="caution">
    <text evidence="16">The sequence shown here is derived from an EMBL/GenBank/DDBJ whole genome shotgun (WGS) entry which is preliminary data.</text>
</comment>
<evidence type="ECO:0000256" key="6">
    <source>
        <dbReference type="ARBA" id="ARBA00023065"/>
    </source>
</evidence>
<proteinExistence type="predicted"/>